<dbReference type="Pfam" id="PF02809">
    <property type="entry name" value="UIM"/>
    <property type="match status" value="3"/>
</dbReference>
<dbReference type="Gene3D" id="6.10.300.40">
    <property type="match status" value="1"/>
</dbReference>
<accession>E4WUM7</accession>
<organism evidence="6">
    <name type="scientific">Oikopleura dioica</name>
    <name type="common">Tunicate</name>
    <dbReference type="NCBI Taxonomy" id="34765"/>
    <lineage>
        <taxon>Eukaryota</taxon>
        <taxon>Metazoa</taxon>
        <taxon>Chordata</taxon>
        <taxon>Tunicata</taxon>
        <taxon>Appendicularia</taxon>
        <taxon>Copelata</taxon>
        <taxon>Oikopleuridae</taxon>
        <taxon>Oikopleura</taxon>
    </lineage>
</organism>
<feature type="region of interest" description="Disordered" evidence="4">
    <location>
        <begin position="294"/>
        <end position="362"/>
    </location>
</feature>
<dbReference type="AlphaFoldDB" id="E4WUM7"/>
<evidence type="ECO:0000313" key="6">
    <source>
        <dbReference type="EMBL" id="CBY21557.1"/>
    </source>
</evidence>
<dbReference type="SUPFAM" id="SSF53300">
    <property type="entry name" value="vWA-like"/>
    <property type="match status" value="1"/>
</dbReference>
<dbReference type="PANTHER" id="PTHR10223">
    <property type="entry name" value="26S PROTEASOME NON-ATPASE REGULATORY SUBUNIT 4"/>
    <property type="match status" value="1"/>
</dbReference>
<dbReference type="GO" id="GO:0043161">
    <property type="term" value="P:proteasome-mediated ubiquitin-dependent protein catabolic process"/>
    <property type="evidence" value="ECO:0007669"/>
    <property type="project" value="TreeGrafter"/>
</dbReference>
<dbReference type="Proteomes" id="UP000001307">
    <property type="component" value="Unassembled WGS sequence"/>
</dbReference>
<reference evidence="6" key="1">
    <citation type="journal article" date="2010" name="Science">
        <title>Plasticity of animal genome architecture unmasked by rapid evolution of a pelagic tunicate.</title>
        <authorList>
            <person name="Denoeud F."/>
            <person name="Henriet S."/>
            <person name="Mungpakdee S."/>
            <person name="Aury J.M."/>
            <person name="Da Silva C."/>
            <person name="Brinkmann H."/>
            <person name="Mikhaleva J."/>
            <person name="Olsen L.C."/>
            <person name="Jubin C."/>
            <person name="Canestro C."/>
            <person name="Bouquet J.M."/>
            <person name="Danks G."/>
            <person name="Poulain J."/>
            <person name="Campsteijn C."/>
            <person name="Adamski M."/>
            <person name="Cross I."/>
            <person name="Yadetie F."/>
            <person name="Muffato M."/>
            <person name="Louis A."/>
            <person name="Butcher S."/>
            <person name="Tsagkogeorga G."/>
            <person name="Konrad A."/>
            <person name="Singh S."/>
            <person name="Jensen M.F."/>
            <person name="Cong E.H."/>
            <person name="Eikeseth-Otteraa H."/>
            <person name="Noel B."/>
            <person name="Anthouard V."/>
            <person name="Porcel B.M."/>
            <person name="Kachouri-Lafond R."/>
            <person name="Nishino A."/>
            <person name="Ugolini M."/>
            <person name="Chourrout P."/>
            <person name="Nishida H."/>
            <person name="Aasland R."/>
            <person name="Huzurbazar S."/>
            <person name="Westhof E."/>
            <person name="Delsuc F."/>
            <person name="Lehrach H."/>
            <person name="Reinhardt R."/>
            <person name="Weissenbach J."/>
            <person name="Roy S.W."/>
            <person name="Artiguenave F."/>
            <person name="Postlethwait J.H."/>
            <person name="Manak J.R."/>
            <person name="Thompson E.M."/>
            <person name="Jaillon O."/>
            <person name="Du Pasquier L."/>
            <person name="Boudinot P."/>
            <person name="Liberles D.A."/>
            <person name="Volff J.N."/>
            <person name="Philippe H."/>
            <person name="Lenhard B."/>
            <person name="Roest Crollius H."/>
            <person name="Wincker P."/>
            <person name="Chourrout D."/>
        </authorList>
    </citation>
    <scope>NUCLEOTIDE SEQUENCE [LARGE SCALE GENOMIC DNA]</scope>
</reference>
<dbReference type="GO" id="GO:0031593">
    <property type="term" value="F:polyubiquitin modification-dependent protein binding"/>
    <property type="evidence" value="ECO:0007669"/>
    <property type="project" value="TreeGrafter"/>
</dbReference>
<dbReference type="Gene3D" id="3.40.50.410">
    <property type="entry name" value="von Willebrand factor, type A domain"/>
    <property type="match status" value="1"/>
</dbReference>
<dbReference type="GO" id="GO:0005634">
    <property type="term" value="C:nucleus"/>
    <property type="evidence" value="ECO:0007669"/>
    <property type="project" value="TreeGrafter"/>
</dbReference>
<dbReference type="FunFam" id="3.40.50.410:FF:000005">
    <property type="entry name" value="26S proteasome non-ATPase regulatory subunit 4"/>
    <property type="match status" value="1"/>
</dbReference>
<dbReference type="OrthoDB" id="1731724at2759"/>
<feature type="compositionally biased region" description="Basic and acidic residues" evidence="4">
    <location>
        <begin position="349"/>
        <end position="362"/>
    </location>
</feature>
<sequence length="362" mass="39256">MTLESTIICVDNSEFCRNGDFGLNRLISQQDAANLVARTKLKSNPENDVGLLTMSDNYLVTTLTADQQKFQSVMAKVQPEGEVKLSAAVRVAQLSLKHRMHKNHRQRIIVFICSPILEDEKDLIKVAKRLKKEKVNLDIVSFGEDEANQAKLTAFINTLNGKDGSGSHLVRISSGNNLDQALRQSPIIGDDGPVGGAFAMDDAETDPELAMALRISLEEQRARQDTDGGAEQENTNAAAPAENEAMDEDRAMLNAALSMSMSGGAPAAASNDEPNFAAMTEEEQIAYALRMSMSDSAQAEEQATSRAPAESMDTDQNAEELVTDPEFLRSIIETLPEVDPNSDAVKGALGEKKKEGDDDKPN</sequence>
<dbReference type="PROSITE" id="PS50330">
    <property type="entry name" value="UIM"/>
    <property type="match status" value="2"/>
</dbReference>
<proteinExistence type="inferred from homology"/>
<dbReference type="Gene3D" id="6.10.250.380">
    <property type="match status" value="1"/>
</dbReference>
<evidence type="ECO:0000256" key="3">
    <source>
        <dbReference type="ARBA" id="ARBA00022942"/>
    </source>
</evidence>
<gene>
    <name evidence="6" type="ORF">GSOID_T00009328001</name>
</gene>
<protein>
    <recommendedName>
        <fullName evidence="2">26S proteasome non-ATPase regulatory subunit 4</fullName>
    </recommendedName>
</protein>
<evidence type="ECO:0000256" key="2">
    <source>
        <dbReference type="ARBA" id="ARBA00014934"/>
    </source>
</evidence>
<dbReference type="FunCoup" id="E4WUM7">
    <property type="interactions" value="478"/>
</dbReference>
<dbReference type="InterPro" id="IPR002035">
    <property type="entry name" value="VWF_A"/>
</dbReference>
<dbReference type="InParanoid" id="E4WUM7"/>
<keyword evidence="7" id="KW-1185">Reference proteome</keyword>
<dbReference type="SMART" id="SM00726">
    <property type="entry name" value="UIM"/>
    <property type="match status" value="3"/>
</dbReference>
<comment type="similarity">
    <text evidence="1">Belongs to the proteasome subunit S5A family.</text>
</comment>
<dbReference type="EMBL" id="FN653017">
    <property type="protein sequence ID" value="CBY21557.1"/>
    <property type="molecule type" value="Genomic_DNA"/>
</dbReference>
<feature type="compositionally biased region" description="Low complexity" evidence="4">
    <location>
        <begin position="231"/>
        <end position="243"/>
    </location>
</feature>
<dbReference type="InterPro" id="IPR003903">
    <property type="entry name" value="UIM_dom"/>
</dbReference>
<feature type="compositionally biased region" description="Polar residues" evidence="4">
    <location>
        <begin position="294"/>
        <end position="305"/>
    </location>
</feature>
<evidence type="ECO:0000256" key="4">
    <source>
        <dbReference type="SAM" id="MobiDB-lite"/>
    </source>
</evidence>
<keyword evidence="3" id="KW-0647">Proteasome</keyword>
<feature type="domain" description="VWFA" evidence="5">
    <location>
        <begin position="5"/>
        <end position="187"/>
    </location>
</feature>
<dbReference type="PROSITE" id="PS50234">
    <property type="entry name" value="VWFA"/>
    <property type="match status" value="1"/>
</dbReference>
<dbReference type="GO" id="GO:0005829">
    <property type="term" value="C:cytosol"/>
    <property type="evidence" value="ECO:0007669"/>
    <property type="project" value="TreeGrafter"/>
</dbReference>
<evidence type="ECO:0000256" key="1">
    <source>
        <dbReference type="ARBA" id="ARBA00005574"/>
    </source>
</evidence>
<feature type="compositionally biased region" description="Acidic residues" evidence="4">
    <location>
        <begin position="312"/>
        <end position="323"/>
    </location>
</feature>
<dbReference type="InterPro" id="IPR027040">
    <property type="entry name" value="PSMD4"/>
</dbReference>
<name>E4WUM7_OIKDI</name>
<feature type="region of interest" description="Disordered" evidence="4">
    <location>
        <begin position="220"/>
        <end position="246"/>
    </location>
</feature>
<dbReference type="Pfam" id="PF13519">
    <property type="entry name" value="VWA_2"/>
    <property type="match status" value="1"/>
</dbReference>
<evidence type="ECO:0000313" key="7">
    <source>
        <dbReference type="Proteomes" id="UP000001307"/>
    </source>
</evidence>
<evidence type="ECO:0000259" key="5">
    <source>
        <dbReference type="PROSITE" id="PS50234"/>
    </source>
</evidence>
<dbReference type="PANTHER" id="PTHR10223:SF0">
    <property type="entry name" value="26S PROTEASOME NON-ATPASE REGULATORY SUBUNIT 4"/>
    <property type="match status" value="1"/>
</dbReference>
<dbReference type="GO" id="GO:0008540">
    <property type="term" value="C:proteasome regulatory particle, base subcomplex"/>
    <property type="evidence" value="ECO:0007669"/>
    <property type="project" value="TreeGrafter"/>
</dbReference>
<dbReference type="InterPro" id="IPR036465">
    <property type="entry name" value="vWFA_dom_sf"/>
</dbReference>